<protein>
    <submittedName>
        <fullName evidence="1">Transglutaminase</fullName>
    </submittedName>
</protein>
<name>G0ZJ83_CHEQU</name>
<reference evidence="1" key="2">
    <citation type="submission" date="2011-02" db="EMBL/GenBank/DDBJ databases">
        <authorList>
            <person name="Liu H.-P."/>
            <person name="Chen R.-Y."/>
            <person name="Zhang Q.-X."/>
            <person name="Peng H."/>
            <person name="Wang K.-J."/>
        </authorList>
    </citation>
    <scope>NUCLEOTIDE SEQUENCE</scope>
</reference>
<feature type="non-terminal residue" evidence="1">
    <location>
        <position position="1"/>
    </location>
</feature>
<dbReference type="AlphaFoldDB" id="G0ZJ83"/>
<accession>G0ZJ83</accession>
<proteinExistence type="evidence at transcript level"/>
<reference evidence="1" key="1">
    <citation type="journal article" date="2011" name="Dev. Comp. Immunol.">
        <title>Differential gene expression profile from haematopoietic tissue stem cells of red claw crayfish, Cherax quadricarinatus, in response to WSSV infection.</title>
        <authorList>
            <person name="Liu H.P."/>
            <person name="Chen R.Y."/>
            <person name="Zhang Q.X."/>
            <person name="Peng H."/>
            <person name="Wang K.J."/>
        </authorList>
    </citation>
    <scope>NUCLEOTIDE SEQUENCE</scope>
</reference>
<dbReference type="EMBL" id="JF284534">
    <property type="protein sequence ID" value="AEL23080.1"/>
    <property type="molecule type" value="mRNA"/>
</dbReference>
<evidence type="ECO:0000313" key="1">
    <source>
        <dbReference type="EMBL" id="AEL23080.1"/>
    </source>
</evidence>
<sequence>TISPLALTSLTGMVLGRVSPGPSTTRTHLVRVTGSGLVKENLVSNGLPAMQGDSSSTLRRGFSTSNLSSPIQANEVSSTLHIATSLTRACSTSL</sequence>
<organism evidence="1">
    <name type="scientific">Cherax quadricarinatus</name>
    <name type="common">Australian red claw crayfish</name>
    <dbReference type="NCBI Taxonomy" id="27406"/>
    <lineage>
        <taxon>Eukaryota</taxon>
        <taxon>Metazoa</taxon>
        <taxon>Ecdysozoa</taxon>
        <taxon>Arthropoda</taxon>
        <taxon>Crustacea</taxon>
        <taxon>Multicrustacea</taxon>
        <taxon>Malacostraca</taxon>
        <taxon>Eumalacostraca</taxon>
        <taxon>Eucarida</taxon>
        <taxon>Decapoda</taxon>
        <taxon>Pleocyemata</taxon>
        <taxon>Astacidea</taxon>
        <taxon>Parastacoidea</taxon>
        <taxon>Parastacidae</taxon>
        <taxon>Cherax</taxon>
    </lineage>
</organism>